<keyword evidence="5" id="KW-0378">Hydrolase</keyword>
<dbReference type="GO" id="GO:0006508">
    <property type="term" value="P:proteolysis"/>
    <property type="evidence" value="ECO:0007669"/>
    <property type="project" value="UniProtKB-KW"/>
</dbReference>
<keyword evidence="3" id="KW-0645">Protease</keyword>
<protein>
    <submittedName>
        <fullName evidence="10">Related to peptidyl-Lys metalloendopeptidase-Chlorophyllum molybdites</fullName>
    </submittedName>
</protein>
<dbReference type="AlphaFoldDB" id="G4TJ10"/>
<dbReference type="InterPro" id="IPR029463">
    <property type="entry name" value="Lys_MEP"/>
</dbReference>
<gene>
    <name evidence="10" type="ORF">PIIN_05242</name>
</gene>
<accession>G4TJ10</accession>
<comment type="similarity">
    <text evidence="2">Belongs to the peptidase M35 family.</text>
</comment>
<dbReference type="OMA" id="RINCSCE"/>
<keyword evidence="7" id="KW-0482">Metalloprotease</keyword>
<evidence type="ECO:0000313" key="11">
    <source>
        <dbReference type="Proteomes" id="UP000007148"/>
    </source>
</evidence>
<comment type="cofactor">
    <cofactor evidence="1">
        <name>Zn(2+)</name>
        <dbReference type="ChEBI" id="CHEBI:29105"/>
    </cofactor>
</comment>
<dbReference type="OrthoDB" id="412874at2759"/>
<evidence type="ECO:0000256" key="6">
    <source>
        <dbReference type="ARBA" id="ARBA00022833"/>
    </source>
</evidence>
<evidence type="ECO:0000259" key="9">
    <source>
        <dbReference type="SMART" id="SM01351"/>
    </source>
</evidence>
<feature type="domain" description="Lysine-specific metallo-endopeptidase" evidence="9">
    <location>
        <begin position="204"/>
        <end position="336"/>
    </location>
</feature>
<reference evidence="10 11" key="1">
    <citation type="journal article" date="2011" name="PLoS Pathog.">
        <title>Endophytic Life Strategies Decoded by Genome and Transcriptome Analyses of the Mutualistic Root Symbiont Piriformospora indica.</title>
        <authorList>
            <person name="Zuccaro A."/>
            <person name="Lahrmann U."/>
            <person name="Guldener U."/>
            <person name="Langen G."/>
            <person name="Pfiffi S."/>
            <person name="Biedenkopf D."/>
            <person name="Wong P."/>
            <person name="Samans B."/>
            <person name="Grimm C."/>
            <person name="Basiewicz M."/>
            <person name="Murat C."/>
            <person name="Martin F."/>
            <person name="Kogel K.H."/>
        </authorList>
    </citation>
    <scope>NUCLEOTIDE SEQUENCE [LARGE SCALE GENOMIC DNA]</scope>
    <source>
        <strain evidence="10 11">DSM 11827</strain>
    </source>
</reference>
<evidence type="ECO:0000256" key="1">
    <source>
        <dbReference type="ARBA" id="ARBA00001947"/>
    </source>
</evidence>
<dbReference type="Gene3D" id="2.60.40.2970">
    <property type="match status" value="1"/>
</dbReference>
<dbReference type="InterPro" id="IPR024079">
    <property type="entry name" value="MetalloPept_cat_dom_sf"/>
</dbReference>
<dbReference type="HOGENOM" id="CLU_041257_0_0_1"/>
<keyword evidence="11" id="KW-1185">Reference proteome</keyword>
<dbReference type="SMART" id="SM01351">
    <property type="entry name" value="Aspzincin_M35"/>
    <property type="match status" value="1"/>
</dbReference>
<dbReference type="SUPFAM" id="SSF55486">
    <property type="entry name" value="Metalloproteases ('zincins'), catalytic domain"/>
    <property type="match status" value="1"/>
</dbReference>
<dbReference type="GO" id="GO:0046872">
    <property type="term" value="F:metal ion binding"/>
    <property type="evidence" value="ECO:0007669"/>
    <property type="project" value="UniProtKB-KW"/>
</dbReference>
<dbReference type="Gene3D" id="3.40.390.10">
    <property type="entry name" value="Collagenase (Catalytic Domain)"/>
    <property type="match status" value="1"/>
</dbReference>
<evidence type="ECO:0000256" key="2">
    <source>
        <dbReference type="ARBA" id="ARBA00010279"/>
    </source>
</evidence>
<sequence length="342" mass="36355">MLFSAATVALLTAVAAQAGPSLKLDISGTPNVRDVDNFHVTATVTNTGTEEVTLFADPCSALSAFPEDTFTVSSANGRVNFAGAKVKYSFRTAKNLITLAPGANVSVTHDLSASYNFTTTGDYEIDASNVFHYRDASGNAVPIVADVENALTAKLTGSTISSKIAKRNMSLSKRAKFASCSSTQQSQTNTALTTTMSYLSNAVSYLSAQSGSTTRYSTWFGAYTASRKATVLSHFSKVQSSDPRTYTYDCSCTESDVYAYVYPNNFGYIYLCPVYFSAPTSGTDSKAGTIVHEATHFTANGGTQDYAYGQTNAKALAKSNPSNAVMNADSHEYFAENNPALS</sequence>
<evidence type="ECO:0000256" key="5">
    <source>
        <dbReference type="ARBA" id="ARBA00022801"/>
    </source>
</evidence>
<organism evidence="10 11">
    <name type="scientific">Serendipita indica (strain DSM 11827)</name>
    <name type="common">Root endophyte fungus</name>
    <name type="synonym">Piriformospora indica</name>
    <dbReference type="NCBI Taxonomy" id="1109443"/>
    <lineage>
        <taxon>Eukaryota</taxon>
        <taxon>Fungi</taxon>
        <taxon>Dikarya</taxon>
        <taxon>Basidiomycota</taxon>
        <taxon>Agaricomycotina</taxon>
        <taxon>Agaricomycetes</taxon>
        <taxon>Sebacinales</taxon>
        <taxon>Serendipitaceae</taxon>
        <taxon>Serendipita</taxon>
    </lineage>
</organism>
<dbReference type="Proteomes" id="UP000007148">
    <property type="component" value="Unassembled WGS sequence"/>
</dbReference>
<dbReference type="Pfam" id="PF14521">
    <property type="entry name" value="Aspzincin_M35"/>
    <property type="match status" value="1"/>
</dbReference>
<feature type="signal peptide" evidence="8">
    <location>
        <begin position="1"/>
        <end position="18"/>
    </location>
</feature>
<evidence type="ECO:0000256" key="4">
    <source>
        <dbReference type="ARBA" id="ARBA00022723"/>
    </source>
</evidence>
<dbReference type="PANTHER" id="PTHR37016:SF3">
    <property type="entry name" value="NEUTRAL PROTEASE 2-RELATED"/>
    <property type="match status" value="1"/>
</dbReference>
<dbReference type="GO" id="GO:0004222">
    <property type="term" value="F:metalloendopeptidase activity"/>
    <property type="evidence" value="ECO:0007669"/>
    <property type="project" value="InterPro"/>
</dbReference>
<proteinExistence type="inferred from homology"/>
<evidence type="ECO:0000313" key="10">
    <source>
        <dbReference type="EMBL" id="CCA71303.1"/>
    </source>
</evidence>
<keyword evidence="4" id="KW-0479">Metal-binding</keyword>
<dbReference type="EMBL" id="CAFZ01000114">
    <property type="protein sequence ID" value="CCA71303.1"/>
    <property type="molecule type" value="Genomic_DNA"/>
</dbReference>
<evidence type="ECO:0000256" key="7">
    <source>
        <dbReference type="ARBA" id="ARBA00023049"/>
    </source>
</evidence>
<name>G4TJ10_SERID</name>
<evidence type="ECO:0000256" key="3">
    <source>
        <dbReference type="ARBA" id="ARBA00022670"/>
    </source>
</evidence>
<keyword evidence="6" id="KW-0862">Zinc</keyword>
<feature type="chain" id="PRO_5003468575" evidence="8">
    <location>
        <begin position="19"/>
        <end position="342"/>
    </location>
</feature>
<keyword evidence="8" id="KW-0732">Signal</keyword>
<dbReference type="PANTHER" id="PTHR37016">
    <property type="match status" value="1"/>
</dbReference>
<dbReference type="STRING" id="1109443.G4TJ10"/>
<evidence type="ECO:0000256" key="8">
    <source>
        <dbReference type="SAM" id="SignalP"/>
    </source>
</evidence>
<dbReference type="eggNOG" id="ENOG502SU8E">
    <property type="taxonomic scope" value="Eukaryota"/>
</dbReference>
<dbReference type="InterPro" id="IPR050414">
    <property type="entry name" value="Fungal_M35_metalloproteases"/>
</dbReference>
<dbReference type="InParanoid" id="G4TJ10"/>
<comment type="caution">
    <text evidence="10">The sequence shown here is derived from an EMBL/GenBank/DDBJ whole genome shotgun (WGS) entry which is preliminary data.</text>
</comment>